<evidence type="ECO:0008006" key="3">
    <source>
        <dbReference type="Google" id="ProtNLM"/>
    </source>
</evidence>
<evidence type="ECO:0000313" key="1">
    <source>
        <dbReference type="EMBL" id="KAH8521024.1"/>
    </source>
</evidence>
<comment type="caution">
    <text evidence="1">The sequence shown here is derived from an EMBL/GenBank/DDBJ whole genome shotgun (WGS) entry which is preliminary data.</text>
</comment>
<dbReference type="AlphaFoldDB" id="A0A8T2ZTZ4"/>
<gene>
    <name evidence="1" type="ORF">H0E87_002176</name>
</gene>
<accession>A0A8T2ZTZ4</accession>
<proteinExistence type="predicted"/>
<dbReference type="EMBL" id="JACEGQ020000001">
    <property type="protein sequence ID" value="KAH8521024.1"/>
    <property type="molecule type" value="Genomic_DNA"/>
</dbReference>
<keyword evidence="2" id="KW-1185">Reference proteome</keyword>
<reference evidence="1" key="1">
    <citation type="journal article" date="2021" name="J. Hered.">
        <title>Genome Assembly of Salicaceae Populus deltoides (Eastern Cottonwood) I-69 Based on Nanopore Sequencing and Hi-C Technologies.</title>
        <authorList>
            <person name="Bai S."/>
            <person name="Wu H."/>
            <person name="Zhang J."/>
            <person name="Pan Z."/>
            <person name="Zhao W."/>
            <person name="Li Z."/>
            <person name="Tong C."/>
        </authorList>
    </citation>
    <scope>NUCLEOTIDE SEQUENCE</scope>
    <source>
        <tissue evidence="1">Leaf</tissue>
    </source>
</reference>
<name>A0A8T2ZTZ4_POPDE</name>
<organism evidence="1 2">
    <name type="scientific">Populus deltoides</name>
    <name type="common">Eastern poplar</name>
    <name type="synonym">Eastern cottonwood</name>
    <dbReference type="NCBI Taxonomy" id="3696"/>
    <lineage>
        <taxon>Eukaryota</taxon>
        <taxon>Viridiplantae</taxon>
        <taxon>Streptophyta</taxon>
        <taxon>Embryophyta</taxon>
        <taxon>Tracheophyta</taxon>
        <taxon>Spermatophyta</taxon>
        <taxon>Magnoliopsida</taxon>
        <taxon>eudicotyledons</taxon>
        <taxon>Gunneridae</taxon>
        <taxon>Pentapetalae</taxon>
        <taxon>rosids</taxon>
        <taxon>fabids</taxon>
        <taxon>Malpighiales</taxon>
        <taxon>Salicaceae</taxon>
        <taxon>Saliceae</taxon>
        <taxon>Populus</taxon>
    </lineage>
</organism>
<sequence>MNQSIRKWRDNWLEGFGLLEQHATQIIPEEDCPIATIIWNSLVKPRDKEMLFSSGETTWLLRSLSACDEATAVVNWSTVFGVTIWYWRKFRNQRIFANDSLSHTCPLNVIKNLVADIKRTNEIDGGACSNMK</sequence>
<evidence type="ECO:0000313" key="2">
    <source>
        <dbReference type="Proteomes" id="UP000807159"/>
    </source>
</evidence>
<protein>
    <recommendedName>
        <fullName evidence="3">Reverse transcriptase zinc-binding domain-containing protein</fullName>
    </recommendedName>
</protein>
<dbReference type="Proteomes" id="UP000807159">
    <property type="component" value="Chromosome 1"/>
</dbReference>